<organism evidence="2 3">
    <name type="scientific">Streptomyces huasconensis</name>
    <dbReference type="NCBI Taxonomy" id="1854574"/>
    <lineage>
        <taxon>Bacteria</taxon>
        <taxon>Bacillati</taxon>
        <taxon>Actinomycetota</taxon>
        <taxon>Actinomycetes</taxon>
        <taxon>Kitasatosporales</taxon>
        <taxon>Streptomycetaceae</taxon>
        <taxon>Streptomyces</taxon>
    </lineage>
</organism>
<dbReference type="Pfam" id="PF03995">
    <property type="entry name" value="Inhibitor_I36"/>
    <property type="match status" value="1"/>
</dbReference>
<evidence type="ECO:0000256" key="1">
    <source>
        <dbReference type="SAM" id="SignalP"/>
    </source>
</evidence>
<keyword evidence="1" id="KW-0732">Signal</keyword>
<dbReference type="Proteomes" id="UP001553843">
    <property type="component" value="Unassembled WGS sequence"/>
</dbReference>
<accession>A0ABV3M308</accession>
<comment type="caution">
    <text evidence="2">The sequence shown here is derived from an EMBL/GenBank/DDBJ whole genome shotgun (WGS) entry which is preliminary data.</text>
</comment>
<reference evidence="2 3" key="1">
    <citation type="submission" date="2024-06" db="EMBL/GenBank/DDBJ databases">
        <title>The Natural Products Discovery Center: Release of the First 8490 Sequenced Strains for Exploring Actinobacteria Biosynthetic Diversity.</title>
        <authorList>
            <person name="Kalkreuter E."/>
            <person name="Kautsar S.A."/>
            <person name="Yang D."/>
            <person name="Bader C.D."/>
            <person name="Teijaro C.N."/>
            <person name="Fluegel L."/>
            <person name="Davis C.M."/>
            <person name="Simpson J.R."/>
            <person name="Lauterbach L."/>
            <person name="Steele A.D."/>
            <person name="Gui C."/>
            <person name="Meng S."/>
            <person name="Li G."/>
            <person name="Viehrig K."/>
            <person name="Ye F."/>
            <person name="Su P."/>
            <person name="Kiefer A.F."/>
            <person name="Nichols A."/>
            <person name="Cepeda A.J."/>
            <person name="Yan W."/>
            <person name="Fan B."/>
            <person name="Jiang Y."/>
            <person name="Adhikari A."/>
            <person name="Zheng C.-J."/>
            <person name="Schuster L."/>
            <person name="Cowan T.M."/>
            <person name="Smanski M.J."/>
            <person name="Chevrette M.G."/>
            <person name="De Carvalho L.P.S."/>
            <person name="Shen B."/>
        </authorList>
    </citation>
    <scope>NUCLEOTIDE SEQUENCE [LARGE SCALE GENOMIC DNA]</scope>
    <source>
        <strain evidence="2 3">NPDC047833</strain>
    </source>
</reference>
<dbReference type="EMBL" id="JBEYRS010000014">
    <property type="protein sequence ID" value="MEW2366099.1"/>
    <property type="molecule type" value="Genomic_DNA"/>
</dbReference>
<dbReference type="RefSeq" id="WP_359782594.1">
    <property type="nucleotide sequence ID" value="NZ_JBEYRR010000012.1"/>
</dbReference>
<gene>
    <name evidence="2" type="ORF">AB0887_29655</name>
</gene>
<feature type="chain" id="PRO_5046043491" evidence="1">
    <location>
        <begin position="31"/>
        <end position="114"/>
    </location>
</feature>
<keyword evidence="3" id="KW-1185">Reference proteome</keyword>
<evidence type="ECO:0000313" key="3">
    <source>
        <dbReference type="Proteomes" id="UP001553843"/>
    </source>
</evidence>
<evidence type="ECO:0000313" key="2">
    <source>
        <dbReference type="EMBL" id="MEW2366099.1"/>
    </source>
</evidence>
<protein>
    <submittedName>
        <fullName evidence="2">Peptidase inhibitor family I36 protein</fullName>
    </submittedName>
</protein>
<name>A0ABV3M308_9ACTN</name>
<feature type="signal peptide" evidence="1">
    <location>
        <begin position="1"/>
        <end position="30"/>
    </location>
</feature>
<proteinExistence type="predicted"/>
<sequence>MKLRKPVATLLATMTLAAATLLGLATPAAAADCPAGNFCLFSGPDFTGSQFNLYRCDTYSLQNWEGHGSWINNQTPGTRAQFLDQNHNVIHTTPGAYSASSHHDWTPVWYIRNC</sequence>